<comment type="caution">
    <text evidence="1">The sequence shown here is derived from an EMBL/GenBank/DDBJ whole genome shotgun (WGS) entry which is preliminary data.</text>
</comment>
<dbReference type="RefSeq" id="WP_135181432.1">
    <property type="nucleotide sequence ID" value="NZ_JADGKZ010000003.1"/>
</dbReference>
<dbReference type="OrthoDB" id="2224723at2"/>
<dbReference type="Proteomes" id="UP000297253">
    <property type="component" value="Unassembled WGS sequence"/>
</dbReference>
<gene>
    <name evidence="1" type="ORF">E4T82_03120</name>
</gene>
<name>A0A4Y9JDT7_9STRE</name>
<dbReference type="AlphaFoldDB" id="A0A4Y9JDT7"/>
<organism evidence="1 2">
    <name type="scientific">Streptococcus cuniculi</name>
    <dbReference type="NCBI Taxonomy" id="1432788"/>
    <lineage>
        <taxon>Bacteria</taxon>
        <taxon>Bacillati</taxon>
        <taxon>Bacillota</taxon>
        <taxon>Bacilli</taxon>
        <taxon>Lactobacillales</taxon>
        <taxon>Streptococcaceae</taxon>
        <taxon>Streptococcus</taxon>
    </lineage>
</organism>
<evidence type="ECO:0000313" key="1">
    <source>
        <dbReference type="EMBL" id="TFU98358.1"/>
    </source>
</evidence>
<reference evidence="1 2" key="1">
    <citation type="submission" date="2019-03" db="EMBL/GenBank/DDBJ databases">
        <title>Diversity of the mouse oral microbiome.</title>
        <authorList>
            <person name="Joseph S."/>
            <person name="Aduse-Opoku J."/>
            <person name="Curtis M."/>
            <person name="Wade W."/>
            <person name="Hashim A."/>
        </authorList>
    </citation>
    <scope>NUCLEOTIDE SEQUENCE [LARGE SCALE GENOMIC DNA]</scope>
    <source>
        <strain evidence="1 2">WM131</strain>
    </source>
</reference>
<sequence>MTQPIVPLKVPPSHRFDKKNKNEKVLKMRIGKLELSLFPSLHQERLETILDKVLLYAPSTQ</sequence>
<dbReference type="EMBL" id="SPPD01000003">
    <property type="protein sequence ID" value="TFU98358.1"/>
    <property type="molecule type" value="Genomic_DNA"/>
</dbReference>
<protein>
    <submittedName>
        <fullName evidence="1">Uncharacterized protein</fullName>
    </submittedName>
</protein>
<evidence type="ECO:0000313" key="2">
    <source>
        <dbReference type="Proteomes" id="UP000297253"/>
    </source>
</evidence>
<proteinExistence type="predicted"/>
<accession>A0A4Y9JDT7</accession>